<dbReference type="NCBIfam" id="NF038347">
    <property type="entry name" value="FtsX_Gpos"/>
    <property type="match status" value="1"/>
</dbReference>
<feature type="transmembrane region" description="Helical" evidence="11">
    <location>
        <begin position="21"/>
        <end position="45"/>
    </location>
</feature>
<evidence type="ECO:0000256" key="10">
    <source>
        <dbReference type="PIRNR" id="PIRNR003097"/>
    </source>
</evidence>
<dbReference type="Pfam" id="PF02687">
    <property type="entry name" value="FtsX"/>
    <property type="match status" value="1"/>
</dbReference>
<keyword evidence="5 10" id="KW-0132">Cell division</keyword>
<evidence type="ECO:0000256" key="8">
    <source>
        <dbReference type="ARBA" id="ARBA00023136"/>
    </source>
</evidence>
<reference evidence="14 15" key="1">
    <citation type="submission" date="2016-10" db="EMBL/GenBank/DDBJ databases">
        <authorList>
            <person name="de Groot N.N."/>
        </authorList>
    </citation>
    <scope>NUCLEOTIDE SEQUENCE [LARGE SCALE GENOMIC DNA]</scope>
    <source>
        <strain evidence="14 15">DSM 15695</strain>
    </source>
</reference>
<evidence type="ECO:0000256" key="3">
    <source>
        <dbReference type="ARBA" id="ARBA00021907"/>
    </source>
</evidence>
<dbReference type="InterPro" id="IPR040690">
    <property type="entry name" value="FtsX_ECD"/>
</dbReference>
<dbReference type="OrthoDB" id="9812531at2"/>
<comment type="subcellular location">
    <subcellularLocation>
        <location evidence="1">Cell membrane</location>
        <topology evidence="1">Multi-pass membrane protein</topology>
    </subcellularLocation>
</comment>
<gene>
    <name evidence="14" type="ORF">SAMN04488558_105143</name>
</gene>
<feature type="domain" description="ABC3 transporter permease C-terminal" evidence="12">
    <location>
        <begin position="174"/>
        <end position="292"/>
    </location>
</feature>
<dbReference type="InterPro" id="IPR058204">
    <property type="entry name" value="FtsX_firmicutes-type"/>
</dbReference>
<evidence type="ECO:0000313" key="15">
    <source>
        <dbReference type="Proteomes" id="UP000198833"/>
    </source>
</evidence>
<evidence type="ECO:0000256" key="11">
    <source>
        <dbReference type="SAM" id="Phobius"/>
    </source>
</evidence>
<comment type="function">
    <text evidence="10">Part of the ABC transporter FtsEX involved in asymmetric cellular division facilitating the initiation of sporulation.</text>
</comment>
<dbReference type="EMBL" id="FOEN01000005">
    <property type="protein sequence ID" value="SEQ12930.1"/>
    <property type="molecule type" value="Genomic_DNA"/>
</dbReference>
<dbReference type="STRING" id="89093.SAMN04488558_105143"/>
<feature type="transmembrane region" description="Helical" evidence="11">
    <location>
        <begin position="167"/>
        <end position="188"/>
    </location>
</feature>
<feature type="domain" description="FtsX extracellular" evidence="13">
    <location>
        <begin position="60"/>
        <end position="151"/>
    </location>
</feature>
<evidence type="ECO:0000256" key="6">
    <source>
        <dbReference type="ARBA" id="ARBA00022692"/>
    </source>
</evidence>
<dbReference type="GO" id="GO:0005886">
    <property type="term" value="C:plasma membrane"/>
    <property type="evidence" value="ECO:0007669"/>
    <property type="project" value="UniProtKB-SubCell"/>
</dbReference>
<dbReference type="InterPro" id="IPR003838">
    <property type="entry name" value="ABC3_permease_C"/>
</dbReference>
<protein>
    <recommendedName>
        <fullName evidence="3 10">Cell division protein FtsX</fullName>
    </recommendedName>
</protein>
<dbReference type="Proteomes" id="UP000198833">
    <property type="component" value="Unassembled WGS sequence"/>
</dbReference>
<keyword evidence="6 11" id="KW-0812">Transmembrane</keyword>
<name>A0A1H9DHG2_9LACT</name>
<feature type="transmembrane region" description="Helical" evidence="11">
    <location>
        <begin position="266"/>
        <end position="286"/>
    </location>
</feature>
<comment type="similarity">
    <text evidence="2 10">Belongs to the ABC-4 integral membrane protein family. FtsX subfamily.</text>
</comment>
<keyword evidence="7 11" id="KW-1133">Transmembrane helix</keyword>
<dbReference type="AlphaFoldDB" id="A0A1H9DHG2"/>
<dbReference type="Gene3D" id="3.30.70.3040">
    <property type="match status" value="1"/>
</dbReference>
<evidence type="ECO:0000256" key="4">
    <source>
        <dbReference type="ARBA" id="ARBA00022475"/>
    </source>
</evidence>
<dbReference type="Pfam" id="PF18075">
    <property type="entry name" value="FtsX_ECD"/>
    <property type="match status" value="1"/>
</dbReference>
<evidence type="ECO:0000256" key="7">
    <source>
        <dbReference type="ARBA" id="ARBA00022989"/>
    </source>
</evidence>
<evidence type="ECO:0000256" key="5">
    <source>
        <dbReference type="ARBA" id="ARBA00022618"/>
    </source>
</evidence>
<evidence type="ECO:0000256" key="9">
    <source>
        <dbReference type="ARBA" id="ARBA00023306"/>
    </source>
</evidence>
<keyword evidence="15" id="KW-1185">Reference proteome</keyword>
<evidence type="ECO:0000256" key="1">
    <source>
        <dbReference type="ARBA" id="ARBA00004651"/>
    </source>
</evidence>
<organism evidence="14 15">
    <name type="scientific">Ignavigranum ruoffiae</name>
    <dbReference type="NCBI Taxonomy" id="89093"/>
    <lineage>
        <taxon>Bacteria</taxon>
        <taxon>Bacillati</taxon>
        <taxon>Bacillota</taxon>
        <taxon>Bacilli</taxon>
        <taxon>Lactobacillales</taxon>
        <taxon>Aerococcaceae</taxon>
        <taxon>Ignavigranum</taxon>
    </lineage>
</organism>
<dbReference type="InterPro" id="IPR004513">
    <property type="entry name" value="FtsX"/>
</dbReference>
<dbReference type="GO" id="GO:0051301">
    <property type="term" value="P:cell division"/>
    <property type="evidence" value="ECO:0007669"/>
    <property type="project" value="UniProtKB-KW"/>
</dbReference>
<evidence type="ECO:0000259" key="13">
    <source>
        <dbReference type="Pfam" id="PF18075"/>
    </source>
</evidence>
<accession>A0A1H9DHG2</accession>
<evidence type="ECO:0000259" key="12">
    <source>
        <dbReference type="Pfam" id="PF02687"/>
    </source>
</evidence>
<dbReference type="PIRSF" id="PIRSF003097">
    <property type="entry name" value="FtsX"/>
    <property type="match status" value="1"/>
</dbReference>
<keyword evidence="9 10" id="KW-0131">Cell cycle</keyword>
<evidence type="ECO:0000313" key="14">
    <source>
        <dbReference type="EMBL" id="SEQ12930.1"/>
    </source>
</evidence>
<evidence type="ECO:0000256" key="2">
    <source>
        <dbReference type="ARBA" id="ARBA00007379"/>
    </source>
</evidence>
<feature type="transmembrane region" description="Helical" evidence="11">
    <location>
        <begin position="219"/>
        <end position="242"/>
    </location>
</feature>
<keyword evidence="8 10" id="KW-0472">Membrane</keyword>
<keyword evidence="4 10" id="KW-1003">Cell membrane</keyword>
<dbReference type="PANTHER" id="PTHR47755">
    <property type="entry name" value="CELL DIVISION PROTEIN FTSX"/>
    <property type="match status" value="1"/>
</dbReference>
<dbReference type="RefSeq" id="WP_092571699.1">
    <property type="nucleotide sequence ID" value="NZ_FOEN01000005.1"/>
</dbReference>
<proteinExistence type="inferred from homology"/>
<sequence>MRMIRDFWRHIRNGFRNLFRNGWMTTATILTMVLTLFMVGSLLVFMDNVDNVIQDIEQGVKIRVHIDIAATKEEETKLKEEILAIDHVDKVTYRTKDEELADVVENYGSEFELFEGDANPFYNVFVVDVDNTDHLDQVTQEISKLANATEVKYGAIDTQNLLKTIEIIRIVLALLAAILVVVAISLVSNTIKMTINARQTEIQIMRLVGAKNSYIRSPFAYEGMFIGLIGGILASSILYAAYEGLQRASVEIIGVRIIRFSPSWPLLVYVGAVLVLSGMIFGVVGARRSIRQYLKQ</sequence>
<dbReference type="PANTHER" id="PTHR47755:SF1">
    <property type="entry name" value="CELL DIVISION PROTEIN FTSX"/>
    <property type="match status" value="1"/>
</dbReference>